<dbReference type="Pfam" id="PF09388">
    <property type="entry name" value="SpoOE-like"/>
    <property type="match status" value="1"/>
</dbReference>
<keyword evidence="2" id="KW-1185">Reference proteome</keyword>
<organism evidence="1 2">
    <name type="scientific">Alteribacillus persepolensis</name>
    <dbReference type="NCBI Taxonomy" id="568899"/>
    <lineage>
        <taxon>Bacteria</taxon>
        <taxon>Bacillati</taxon>
        <taxon>Bacillota</taxon>
        <taxon>Bacilli</taxon>
        <taxon>Bacillales</taxon>
        <taxon>Bacillaceae</taxon>
        <taxon>Alteribacillus</taxon>
    </lineage>
</organism>
<dbReference type="Gene3D" id="4.10.280.10">
    <property type="entry name" value="Helix-loop-helix DNA-binding domain"/>
    <property type="match status" value="1"/>
</dbReference>
<dbReference type="GO" id="GO:0043937">
    <property type="term" value="P:regulation of sporulation"/>
    <property type="evidence" value="ECO:0007669"/>
    <property type="project" value="InterPro"/>
</dbReference>
<gene>
    <name evidence="1" type="ORF">SAMN05192534_101396</name>
</gene>
<dbReference type="Proteomes" id="UP000199163">
    <property type="component" value="Unassembled WGS sequence"/>
</dbReference>
<evidence type="ECO:0000313" key="1">
    <source>
        <dbReference type="EMBL" id="SDH03509.1"/>
    </source>
</evidence>
<accession>A0A1G7Z4I8</accession>
<evidence type="ECO:0000313" key="2">
    <source>
        <dbReference type="Proteomes" id="UP000199163"/>
    </source>
</evidence>
<sequence>MLLSQITWKKRDMHKKADLYGLTDTRTVQSSQQLDTLLNEYQGIHPRTKKRFAGIIKEY</sequence>
<dbReference type="InterPro" id="IPR036638">
    <property type="entry name" value="HLH_DNA-bd_sf"/>
</dbReference>
<dbReference type="SUPFAM" id="SSF140500">
    <property type="entry name" value="BAS1536-like"/>
    <property type="match status" value="1"/>
</dbReference>
<dbReference type="InterPro" id="IPR018540">
    <property type="entry name" value="Spo0E-like"/>
</dbReference>
<proteinExistence type="predicted"/>
<name>A0A1G7Z4I8_9BACI</name>
<reference evidence="1 2" key="1">
    <citation type="submission" date="2016-10" db="EMBL/GenBank/DDBJ databases">
        <authorList>
            <person name="de Groot N.N."/>
        </authorList>
    </citation>
    <scope>NUCLEOTIDE SEQUENCE [LARGE SCALE GENOMIC DNA]</scope>
    <source>
        <strain evidence="1 2">DSM 21632</strain>
    </source>
</reference>
<dbReference type="STRING" id="568899.SAMN05192534_101396"/>
<dbReference type="GO" id="GO:0046983">
    <property type="term" value="F:protein dimerization activity"/>
    <property type="evidence" value="ECO:0007669"/>
    <property type="project" value="InterPro"/>
</dbReference>
<protein>
    <submittedName>
        <fullName evidence="1">Spo0E like sporulation regulatory protein</fullName>
    </submittedName>
</protein>
<dbReference type="AlphaFoldDB" id="A0A1G7Z4I8"/>
<dbReference type="EMBL" id="FNDK01000001">
    <property type="protein sequence ID" value="SDH03509.1"/>
    <property type="molecule type" value="Genomic_DNA"/>
</dbReference>
<dbReference type="InterPro" id="IPR037208">
    <property type="entry name" value="Spo0E-like_sf"/>
</dbReference>